<dbReference type="GO" id="GO:0004252">
    <property type="term" value="F:serine-type endopeptidase activity"/>
    <property type="evidence" value="ECO:0007669"/>
    <property type="project" value="InterPro"/>
</dbReference>
<gene>
    <name evidence="7" type="ORF">SAMN04487977_11064</name>
</gene>
<evidence type="ECO:0000313" key="7">
    <source>
        <dbReference type="EMBL" id="SEQ76695.1"/>
    </source>
</evidence>
<dbReference type="SUPFAM" id="SSF47413">
    <property type="entry name" value="lambda repressor-like DNA-binding domains"/>
    <property type="match status" value="1"/>
</dbReference>
<proteinExistence type="predicted"/>
<evidence type="ECO:0000256" key="4">
    <source>
        <dbReference type="ARBA" id="ARBA00023125"/>
    </source>
</evidence>
<evidence type="ECO:0000256" key="5">
    <source>
        <dbReference type="ARBA" id="ARBA00023163"/>
    </source>
</evidence>
<dbReference type="EMBL" id="FOFU01000010">
    <property type="protein sequence ID" value="SEQ76695.1"/>
    <property type="molecule type" value="Genomic_DNA"/>
</dbReference>
<keyword evidence="2" id="KW-0378">Hydrolase</keyword>
<evidence type="ECO:0000313" key="8">
    <source>
        <dbReference type="Proteomes" id="UP000182360"/>
    </source>
</evidence>
<evidence type="ECO:0000259" key="6">
    <source>
        <dbReference type="Pfam" id="PF00717"/>
    </source>
</evidence>
<dbReference type="PANTHER" id="PTHR40661">
    <property type="match status" value="1"/>
</dbReference>
<dbReference type="InterPro" id="IPR019756">
    <property type="entry name" value="Pept_S26A_signal_pept_1_Ser-AS"/>
</dbReference>
<dbReference type="InterPro" id="IPR039418">
    <property type="entry name" value="LexA-like"/>
</dbReference>
<dbReference type="PANTHER" id="PTHR40661:SF1">
    <property type="entry name" value="HTH CRO_C1-TYPE DOMAIN-CONTAINING PROTEIN"/>
    <property type="match status" value="1"/>
</dbReference>
<name>A0A1H9IQM1_9SPIR</name>
<dbReference type="InterPro" id="IPR010982">
    <property type="entry name" value="Lambda_DNA-bd_dom_sf"/>
</dbReference>
<dbReference type="Gene3D" id="2.10.109.10">
    <property type="entry name" value="Umud Fragment, subunit A"/>
    <property type="match status" value="1"/>
</dbReference>
<evidence type="ECO:0000256" key="1">
    <source>
        <dbReference type="ARBA" id="ARBA00022670"/>
    </source>
</evidence>
<dbReference type="OrthoDB" id="358595at2"/>
<organism evidence="7 8">
    <name type="scientific">Treponema bryantii</name>
    <dbReference type="NCBI Taxonomy" id="163"/>
    <lineage>
        <taxon>Bacteria</taxon>
        <taxon>Pseudomonadati</taxon>
        <taxon>Spirochaetota</taxon>
        <taxon>Spirochaetia</taxon>
        <taxon>Spirochaetales</taxon>
        <taxon>Treponemataceae</taxon>
        <taxon>Treponema</taxon>
    </lineage>
</organism>
<dbReference type="InterPro" id="IPR036286">
    <property type="entry name" value="LexA/Signal_pep-like_sf"/>
</dbReference>
<accession>A0A1H9IQM1</accession>
<dbReference type="Gene3D" id="1.10.260.40">
    <property type="entry name" value="lambda repressor-like DNA-binding domains"/>
    <property type="match status" value="1"/>
</dbReference>
<dbReference type="PROSITE" id="PS00501">
    <property type="entry name" value="SPASE_I_1"/>
    <property type="match status" value="1"/>
</dbReference>
<dbReference type="Proteomes" id="UP000182360">
    <property type="component" value="Unassembled WGS sequence"/>
</dbReference>
<dbReference type="GO" id="GO:0003677">
    <property type="term" value="F:DNA binding"/>
    <property type="evidence" value="ECO:0007669"/>
    <property type="project" value="UniProtKB-KW"/>
</dbReference>
<dbReference type="AlphaFoldDB" id="A0A1H9IQM1"/>
<reference evidence="7 8" key="1">
    <citation type="submission" date="2016-10" db="EMBL/GenBank/DDBJ databases">
        <authorList>
            <person name="de Groot N.N."/>
        </authorList>
    </citation>
    <scope>NUCLEOTIDE SEQUENCE [LARGE SCALE GENOMIC DNA]</scope>
    <source>
        <strain evidence="7 8">B25</strain>
    </source>
</reference>
<keyword evidence="5" id="KW-0804">Transcription</keyword>
<dbReference type="SUPFAM" id="SSF51306">
    <property type="entry name" value="LexA/Signal peptidase"/>
    <property type="match status" value="1"/>
</dbReference>
<dbReference type="RefSeq" id="WP_074645032.1">
    <property type="nucleotide sequence ID" value="NZ_FOFU01000010.1"/>
</dbReference>
<dbReference type="GO" id="GO:0016020">
    <property type="term" value="C:membrane"/>
    <property type="evidence" value="ECO:0007669"/>
    <property type="project" value="InterPro"/>
</dbReference>
<keyword evidence="1" id="KW-0645">Protease</keyword>
<dbReference type="GO" id="GO:0006508">
    <property type="term" value="P:proteolysis"/>
    <property type="evidence" value="ECO:0007669"/>
    <property type="project" value="UniProtKB-KW"/>
</dbReference>
<feature type="domain" description="Peptidase S24/S26A/S26B/S26C" evidence="6">
    <location>
        <begin position="79"/>
        <end position="197"/>
    </location>
</feature>
<dbReference type="CDD" id="cd00093">
    <property type="entry name" value="HTH_XRE"/>
    <property type="match status" value="1"/>
</dbReference>
<dbReference type="InterPro" id="IPR015927">
    <property type="entry name" value="Peptidase_S24_S26A/B/C"/>
</dbReference>
<keyword evidence="3" id="KW-0805">Transcription regulation</keyword>
<sequence length="206" mass="23974">MEADIFWKKVKQILTEKDHNQEWLCEQAGIPLSTLRNKICISRMPTFEEVMKILKVFKMTLEEFTAYPENPQKDVINIPVYEQAFSAGRGQEFGDSSEIIDYVALPNELKKYTDNMRASYVRGDSMEPTLFDNDIILYDNFGYDGTDGIYAINYRGASFVKRLQRAKDYVRIISDNKKYDEMTENGESEDFRVIGKVRYVVHKVQG</sequence>
<dbReference type="Pfam" id="PF00717">
    <property type="entry name" value="Peptidase_S24"/>
    <property type="match status" value="1"/>
</dbReference>
<evidence type="ECO:0000256" key="3">
    <source>
        <dbReference type="ARBA" id="ARBA00023015"/>
    </source>
</evidence>
<dbReference type="CDD" id="cd06529">
    <property type="entry name" value="S24_LexA-like"/>
    <property type="match status" value="1"/>
</dbReference>
<keyword evidence="8" id="KW-1185">Reference proteome</keyword>
<protein>
    <submittedName>
        <fullName evidence="7">Peptidase S24-like</fullName>
    </submittedName>
</protein>
<dbReference type="InterPro" id="IPR001387">
    <property type="entry name" value="Cro/C1-type_HTH"/>
</dbReference>
<evidence type="ECO:0000256" key="2">
    <source>
        <dbReference type="ARBA" id="ARBA00022801"/>
    </source>
</evidence>
<keyword evidence="4" id="KW-0238">DNA-binding</keyword>